<dbReference type="EMBL" id="MU006318">
    <property type="protein sequence ID" value="KAF2848398.1"/>
    <property type="molecule type" value="Genomic_DNA"/>
</dbReference>
<protein>
    <submittedName>
        <fullName evidence="2">Uncharacterized protein</fullName>
    </submittedName>
</protein>
<name>A0A6A7B216_9PLEO</name>
<keyword evidence="3" id="KW-1185">Reference proteome</keyword>
<reference evidence="2" key="1">
    <citation type="submission" date="2020-01" db="EMBL/GenBank/DDBJ databases">
        <authorList>
            <consortium name="DOE Joint Genome Institute"/>
            <person name="Haridas S."/>
            <person name="Albert R."/>
            <person name="Binder M."/>
            <person name="Bloem J."/>
            <person name="Labutti K."/>
            <person name="Salamov A."/>
            <person name="Andreopoulos B."/>
            <person name="Baker S.E."/>
            <person name="Barry K."/>
            <person name="Bills G."/>
            <person name="Bluhm B.H."/>
            <person name="Cannon C."/>
            <person name="Castanera R."/>
            <person name="Culley D.E."/>
            <person name="Daum C."/>
            <person name="Ezra D."/>
            <person name="Gonzalez J.B."/>
            <person name="Henrissat B."/>
            <person name="Kuo A."/>
            <person name="Liang C."/>
            <person name="Lipzen A."/>
            <person name="Lutzoni F."/>
            <person name="Magnuson J."/>
            <person name="Mondo S."/>
            <person name="Nolan M."/>
            <person name="Ohm R."/>
            <person name="Pangilinan J."/>
            <person name="Park H.-J."/>
            <person name="Ramirez L."/>
            <person name="Alfaro M."/>
            <person name="Sun H."/>
            <person name="Tritt A."/>
            <person name="Yoshinaga Y."/>
            <person name="Zwiers L.-H."/>
            <person name="Turgeon B.G."/>
            <person name="Goodwin S.B."/>
            <person name="Spatafora J.W."/>
            <person name="Crous P.W."/>
            <person name="Grigoriev I.V."/>
        </authorList>
    </citation>
    <scope>NUCLEOTIDE SEQUENCE</scope>
    <source>
        <strain evidence="2">IPT5</strain>
    </source>
</reference>
<evidence type="ECO:0000256" key="1">
    <source>
        <dbReference type="SAM" id="MobiDB-lite"/>
    </source>
</evidence>
<evidence type="ECO:0000313" key="3">
    <source>
        <dbReference type="Proteomes" id="UP000799423"/>
    </source>
</evidence>
<accession>A0A6A7B216</accession>
<dbReference type="AlphaFoldDB" id="A0A6A7B216"/>
<dbReference type="OrthoDB" id="5272500at2759"/>
<organism evidence="2 3">
    <name type="scientific">Plenodomus tracheiphilus IPT5</name>
    <dbReference type="NCBI Taxonomy" id="1408161"/>
    <lineage>
        <taxon>Eukaryota</taxon>
        <taxon>Fungi</taxon>
        <taxon>Dikarya</taxon>
        <taxon>Ascomycota</taxon>
        <taxon>Pezizomycotina</taxon>
        <taxon>Dothideomycetes</taxon>
        <taxon>Pleosporomycetidae</taxon>
        <taxon>Pleosporales</taxon>
        <taxon>Pleosporineae</taxon>
        <taxon>Leptosphaeriaceae</taxon>
        <taxon>Plenodomus</taxon>
    </lineage>
</organism>
<dbReference type="Proteomes" id="UP000799423">
    <property type="component" value="Unassembled WGS sequence"/>
</dbReference>
<feature type="region of interest" description="Disordered" evidence="1">
    <location>
        <begin position="238"/>
        <end position="261"/>
    </location>
</feature>
<proteinExistence type="predicted"/>
<gene>
    <name evidence="2" type="ORF">T440DRAFT_171164</name>
</gene>
<sequence length="305" mass="32602">MAATTTTMQSPFAIPHEDVAALEASQAFGVLRSYLARETDFCPTHTHCTPSAKQTFLLHRDILHALIMPVVTLFSRASTLASAALCSPRPADLELAFAGEARGAFLCLQCFITEESDWCHTRGCPACVVTETLSTDSHIRLTIAASLLSTAGVASPGEGVVDGRESGIGEGAVDTSRTLPPLPHILPALRDAVVNDPFWEGPDIWSYILSRATQLSAGIQALIAECVNLESLVSSPVAERPGQPKRGLSHPGAAVAVGQGGQTVEEKGVKLRKSKLAKRQLRMKDEEFDMSLNTRARGSQMWGQS</sequence>
<evidence type="ECO:0000313" key="2">
    <source>
        <dbReference type="EMBL" id="KAF2848398.1"/>
    </source>
</evidence>